<proteinExistence type="inferred from homology"/>
<feature type="domain" description="Neurotransmitter-gated ion-channel ligand-binding" evidence="12">
    <location>
        <begin position="54"/>
        <end position="253"/>
    </location>
</feature>
<evidence type="ECO:0000259" key="13">
    <source>
        <dbReference type="Pfam" id="PF02932"/>
    </source>
</evidence>
<evidence type="ECO:0000256" key="3">
    <source>
        <dbReference type="ARBA" id="ARBA00022448"/>
    </source>
</evidence>
<dbReference type="InterPro" id="IPR006029">
    <property type="entry name" value="Neurotrans-gated_channel_TM"/>
</dbReference>
<keyword evidence="8 11" id="KW-0406">Ion transport</keyword>
<dbReference type="Gene3D" id="2.70.170.10">
    <property type="entry name" value="Neurotransmitter-gated ion-channel ligand-binding domain"/>
    <property type="match status" value="1"/>
</dbReference>
<comment type="caution">
    <text evidence="11">Lacks conserved residue(s) required for the propagation of feature annotation.</text>
</comment>
<dbReference type="Pfam" id="PF02931">
    <property type="entry name" value="Neur_chan_LBD"/>
    <property type="match status" value="1"/>
</dbReference>
<evidence type="ECO:0000256" key="8">
    <source>
        <dbReference type="ARBA" id="ARBA00023065"/>
    </source>
</evidence>
<evidence type="ECO:0000256" key="4">
    <source>
        <dbReference type="ARBA" id="ARBA00022475"/>
    </source>
</evidence>
<dbReference type="PRINTS" id="PR00252">
    <property type="entry name" value="NRIONCHANNEL"/>
</dbReference>
<dbReference type="Gene3D" id="1.20.58.390">
    <property type="entry name" value="Neurotransmitter-gated ion-channel transmembrane domain"/>
    <property type="match status" value="1"/>
</dbReference>
<feature type="transmembrane region" description="Helical" evidence="11">
    <location>
        <begin position="319"/>
        <end position="341"/>
    </location>
</feature>
<dbReference type="AlphaFoldDB" id="A0A8S4MWF1"/>
<dbReference type="SUPFAM" id="SSF90112">
    <property type="entry name" value="Neurotransmitter-gated ion-channel transmembrane pore"/>
    <property type="match status" value="1"/>
</dbReference>
<reference evidence="14" key="1">
    <citation type="submission" date="2022-03" db="EMBL/GenBank/DDBJ databases">
        <authorList>
            <person name="Martin C."/>
        </authorList>
    </citation>
    <scope>NUCLEOTIDE SEQUENCE</scope>
</reference>
<dbReference type="InterPro" id="IPR006202">
    <property type="entry name" value="Neur_chan_lig-bd"/>
</dbReference>
<keyword evidence="10 11" id="KW-0407">Ion channel</keyword>
<dbReference type="PANTHER" id="PTHR18945">
    <property type="entry name" value="NEUROTRANSMITTER GATED ION CHANNEL"/>
    <property type="match status" value="1"/>
</dbReference>
<feature type="domain" description="Neurotransmitter-gated ion-channel transmembrane" evidence="13">
    <location>
        <begin position="261"/>
        <end position="360"/>
    </location>
</feature>
<dbReference type="GO" id="GO:0004888">
    <property type="term" value="F:transmembrane signaling receptor activity"/>
    <property type="evidence" value="ECO:0007669"/>
    <property type="project" value="InterPro"/>
</dbReference>
<name>A0A8S4MWF1_OWEFU</name>
<evidence type="ECO:0000313" key="14">
    <source>
        <dbReference type="EMBL" id="CAH1772975.1"/>
    </source>
</evidence>
<organism evidence="14 15">
    <name type="scientific">Owenia fusiformis</name>
    <name type="common">Polychaete worm</name>
    <dbReference type="NCBI Taxonomy" id="6347"/>
    <lineage>
        <taxon>Eukaryota</taxon>
        <taxon>Metazoa</taxon>
        <taxon>Spiralia</taxon>
        <taxon>Lophotrochozoa</taxon>
        <taxon>Annelida</taxon>
        <taxon>Polychaeta</taxon>
        <taxon>Sedentaria</taxon>
        <taxon>Canalipalpata</taxon>
        <taxon>Sabellida</taxon>
        <taxon>Oweniida</taxon>
        <taxon>Oweniidae</taxon>
        <taxon>Owenia</taxon>
    </lineage>
</organism>
<dbReference type="InterPro" id="IPR036734">
    <property type="entry name" value="Neur_chan_lig-bd_sf"/>
</dbReference>
<comment type="caution">
    <text evidence="14">The sequence shown here is derived from an EMBL/GenBank/DDBJ whole genome shotgun (WGS) entry which is preliminary data.</text>
</comment>
<dbReference type="EMBL" id="CAIIXF020000001">
    <property type="protein sequence ID" value="CAH1772975.1"/>
    <property type="molecule type" value="Genomic_DNA"/>
</dbReference>
<evidence type="ECO:0000256" key="7">
    <source>
        <dbReference type="ARBA" id="ARBA00022989"/>
    </source>
</evidence>
<dbReference type="CDD" id="cd18991">
    <property type="entry name" value="LGIC_ECD_GlyR"/>
    <property type="match status" value="1"/>
</dbReference>
<dbReference type="FunFam" id="2.70.170.10:FF:000045">
    <property type="entry name" value="Predicted protein"/>
    <property type="match status" value="1"/>
</dbReference>
<keyword evidence="4" id="KW-1003">Cell membrane</keyword>
<keyword evidence="6 11" id="KW-0732">Signal</keyword>
<dbReference type="GO" id="GO:0005886">
    <property type="term" value="C:plasma membrane"/>
    <property type="evidence" value="ECO:0007669"/>
    <property type="project" value="UniProtKB-SubCell"/>
</dbReference>
<dbReference type="OrthoDB" id="407674at2759"/>
<evidence type="ECO:0000256" key="11">
    <source>
        <dbReference type="RuleBase" id="RU000687"/>
    </source>
</evidence>
<evidence type="ECO:0000313" key="15">
    <source>
        <dbReference type="Proteomes" id="UP000749559"/>
    </source>
</evidence>
<feature type="transmembrane region" description="Helical" evidence="11">
    <location>
        <begin position="254"/>
        <end position="278"/>
    </location>
</feature>
<evidence type="ECO:0000256" key="1">
    <source>
        <dbReference type="ARBA" id="ARBA00004141"/>
    </source>
</evidence>
<feature type="signal peptide" evidence="11">
    <location>
        <begin position="1"/>
        <end position="23"/>
    </location>
</feature>
<dbReference type="Pfam" id="PF02932">
    <property type="entry name" value="Neur_chan_memb"/>
    <property type="match status" value="1"/>
</dbReference>
<dbReference type="InterPro" id="IPR038050">
    <property type="entry name" value="Neuro_actylchol_rec"/>
</dbReference>
<dbReference type="InterPro" id="IPR018000">
    <property type="entry name" value="Neurotransmitter_ion_chnl_CS"/>
</dbReference>
<keyword evidence="7 11" id="KW-1133">Transmembrane helix</keyword>
<evidence type="ECO:0000256" key="6">
    <source>
        <dbReference type="ARBA" id="ARBA00022729"/>
    </source>
</evidence>
<comment type="subcellular location">
    <subcellularLocation>
        <location evidence="2">Cell membrane</location>
    </subcellularLocation>
    <subcellularLocation>
        <location evidence="1">Membrane</location>
        <topology evidence="1">Multi-pass membrane protein</topology>
    </subcellularLocation>
</comment>
<keyword evidence="3 11" id="KW-0813">Transport</keyword>
<dbReference type="PRINTS" id="PR00253">
    <property type="entry name" value="GABAARECEPTR"/>
</dbReference>
<dbReference type="Proteomes" id="UP000749559">
    <property type="component" value="Unassembled WGS sequence"/>
</dbReference>
<evidence type="ECO:0000256" key="9">
    <source>
        <dbReference type="ARBA" id="ARBA00023136"/>
    </source>
</evidence>
<dbReference type="InterPro" id="IPR006028">
    <property type="entry name" value="GABAA/Glycine_rcpt"/>
</dbReference>
<keyword evidence="9 11" id="KW-0472">Membrane</keyword>
<sequence length="434" mass="50276">MKLHINLINIFILLLLELSATVGKKHRKQERERNSKKHFGDEEVKGIRIRGEWIAGYDKRESPHGDLATQVKIGIYINSFYSISEQTMDYSVNIYLRQSWYDPRIKFGKGDPSDKTEMTKLPDGTWDEIWVPDLFFRNEKKAEFHSVTIPNRLMRLYMDGRIWYAMKITATLSCPMNLAKYPLDTQFCPMMIESFGYTMDTIYFNWWDKAVAHDGTLEMPQFRLVEAHLKDCSQNYSTGAYPCLQVNFELKRDIGFYLIQIYIPSILIVILSWVAFWINIDAIPARVSLGLLTVLTMTTQSTGATSSLPRVSYVKAIDVWMSVCLLFVFTSLLEFAVVNVLSRKEVKSIRPNMIRRKVSKNKKDSEAGEVIETMPHDSSIRNNTAIMPDLEGKHKARTIDKISRRVFPISFLIFNVVYWIIYALIMGDNRPPDI</sequence>
<gene>
    <name evidence="14" type="ORF">OFUS_LOCUS638</name>
</gene>
<dbReference type="SUPFAM" id="SSF63712">
    <property type="entry name" value="Nicotinic receptor ligand binding domain-like"/>
    <property type="match status" value="1"/>
</dbReference>
<evidence type="ECO:0000256" key="5">
    <source>
        <dbReference type="ARBA" id="ARBA00022692"/>
    </source>
</evidence>
<dbReference type="CDD" id="cd19049">
    <property type="entry name" value="LGIC_TM_anion"/>
    <property type="match status" value="1"/>
</dbReference>
<protein>
    <submittedName>
        <fullName evidence="14">Uncharacterized protein</fullName>
    </submittedName>
</protein>
<dbReference type="InterPro" id="IPR036719">
    <property type="entry name" value="Neuro-gated_channel_TM_sf"/>
</dbReference>
<dbReference type="InterPro" id="IPR006201">
    <property type="entry name" value="Neur_channel"/>
</dbReference>
<dbReference type="PROSITE" id="PS00236">
    <property type="entry name" value="NEUROTR_ION_CHANNEL"/>
    <property type="match status" value="1"/>
</dbReference>
<dbReference type="NCBIfam" id="TIGR00860">
    <property type="entry name" value="LIC"/>
    <property type="match status" value="1"/>
</dbReference>
<comment type="similarity">
    <text evidence="11">Belongs to the ligand-gated ion channel (TC 1.A.9) family.</text>
</comment>
<evidence type="ECO:0000256" key="10">
    <source>
        <dbReference type="ARBA" id="ARBA00023303"/>
    </source>
</evidence>
<accession>A0A8S4MWF1</accession>
<keyword evidence="15" id="KW-1185">Reference proteome</keyword>
<feature type="chain" id="PRO_5035961384" evidence="11">
    <location>
        <begin position="24"/>
        <end position="434"/>
    </location>
</feature>
<evidence type="ECO:0000259" key="12">
    <source>
        <dbReference type="Pfam" id="PF02931"/>
    </source>
</evidence>
<dbReference type="GO" id="GO:0005230">
    <property type="term" value="F:extracellular ligand-gated monoatomic ion channel activity"/>
    <property type="evidence" value="ECO:0007669"/>
    <property type="project" value="InterPro"/>
</dbReference>
<keyword evidence="5 11" id="KW-0812">Transmembrane</keyword>
<feature type="transmembrane region" description="Helical" evidence="11">
    <location>
        <begin position="406"/>
        <end position="425"/>
    </location>
</feature>
<evidence type="ECO:0000256" key="2">
    <source>
        <dbReference type="ARBA" id="ARBA00004236"/>
    </source>
</evidence>